<dbReference type="Proteomes" id="UP001521150">
    <property type="component" value="Unassembled WGS sequence"/>
</dbReference>
<dbReference type="Pfam" id="PF03704">
    <property type="entry name" value="BTAD"/>
    <property type="match status" value="1"/>
</dbReference>
<keyword evidence="4" id="KW-0804">Transcription</keyword>
<keyword evidence="3 6" id="KW-0238">DNA-binding</keyword>
<dbReference type="RefSeq" id="WP_233725828.1">
    <property type="nucleotide sequence ID" value="NZ_JAJVCN010000001.1"/>
</dbReference>
<organism evidence="8 9">
    <name type="scientific">Kibdelosporangium philippinense</name>
    <dbReference type="NCBI Taxonomy" id="211113"/>
    <lineage>
        <taxon>Bacteria</taxon>
        <taxon>Bacillati</taxon>
        <taxon>Actinomycetota</taxon>
        <taxon>Actinomycetes</taxon>
        <taxon>Pseudonocardiales</taxon>
        <taxon>Pseudonocardiaceae</taxon>
        <taxon>Kibdelosporangium</taxon>
    </lineage>
</organism>
<dbReference type="Gene3D" id="1.10.10.10">
    <property type="entry name" value="Winged helix-like DNA-binding domain superfamily/Winged helix DNA-binding domain"/>
    <property type="match status" value="1"/>
</dbReference>
<feature type="repeat" description="TPR" evidence="5">
    <location>
        <begin position="721"/>
        <end position="754"/>
    </location>
</feature>
<feature type="repeat" description="TPR" evidence="5">
    <location>
        <begin position="761"/>
        <end position="794"/>
    </location>
</feature>
<evidence type="ECO:0000313" key="8">
    <source>
        <dbReference type="EMBL" id="MCE7004301.1"/>
    </source>
</evidence>
<dbReference type="EMBL" id="JAJVCN010000001">
    <property type="protein sequence ID" value="MCE7004301.1"/>
    <property type="molecule type" value="Genomic_DNA"/>
</dbReference>
<dbReference type="SMART" id="SM01043">
    <property type="entry name" value="BTAD"/>
    <property type="match status" value="1"/>
</dbReference>
<dbReference type="InterPro" id="IPR011990">
    <property type="entry name" value="TPR-like_helical_dom_sf"/>
</dbReference>
<evidence type="ECO:0000256" key="5">
    <source>
        <dbReference type="PROSITE-ProRule" id="PRU00339"/>
    </source>
</evidence>
<evidence type="ECO:0000313" key="9">
    <source>
        <dbReference type="Proteomes" id="UP001521150"/>
    </source>
</evidence>
<gene>
    <name evidence="8" type="ORF">LWC34_15865</name>
</gene>
<dbReference type="SUPFAM" id="SSF48452">
    <property type="entry name" value="TPR-like"/>
    <property type="match status" value="3"/>
</dbReference>
<dbReference type="InterPro" id="IPR016032">
    <property type="entry name" value="Sig_transdc_resp-reg_C-effctor"/>
</dbReference>
<dbReference type="PANTHER" id="PTHR35807:SF1">
    <property type="entry name" value="TRANSCRIPTIONAL REGULATOR REDD"/>
    <property type="match status" value="1"/>
</dbReference>
<dbReference type="InterPro" id="IPR002182">
    <property type="entry name" value="NB-ARC"/>
</dbReference>
<comment type="caution">
    <text evidence="8">The sequence shown here is derived from an EMBL/GenBank/DDBJ whole genome shotgun (WGS) entry which is preliminary data.</text>
</comment>
<dbReference type="SUPFAM" id="SSF52540">
    <property type="entry name" value="P-loop containing nucleoside triphosphate hydrolases"/>
    <property type="match status" value="1"/>
</dbReference>
<dbReference type="Pfam" id="PF00486">
    <property type="entry name" value="Trans_reg_C"/>
    <property type="match status" value="1"/>
</dbReference>
<dbReference type="PRINTS" id="PR00364">
    <property type="entry name" value="DISEASERSIST"/>
</dbReference>
<keyword evidence="9" id="KW-1185">Reference proteome</keyword>
<comment type="similarity">
    <text evidence="1">Belongs to the AfsR/DnrI/RedD regulatory family.</text>
</comment>
<evidence type="ECO:0000256" key="1">
    <source>
        <dbReference type="ARBA" id="ARBA00005820"/>
    </source>
</evidence>
<accession>A0ABS8ZC91</accession>
<dbReference type="Gene3D" id="3.40.50.300">
    <property type="entry name" value="P-loop containing nucleotide triphosphate hydrolases"/>
    <property type="match status" value="1"/>
</dbReference>
<evidence type="ECO:0000256" key="4">
    <source>
        <dbReference type="ARBA" id="ARBA00023163"/>
    </source>
</evidence>
<dbReference type="InterPro" id="IPR019734">
    <property type="entry name" value="TPR_rpt"/>
</dbReference>
<feature type="domain" description="OmpR/PhoB-type" evidence="7">
    <location>
        <begin position="1"/>
        <end position="92"/>
    </location>
</feature>
<evidence type="ECO:0000256" key="3">
    <source>
        <dbReference type="ARBA" id="ARBA00023125"/>
    </source>
</evidence>
<proteinExistence type="inferred from homology"/>
<dbReference type="Pfam" id="PF00931">
    <property type="entry name" value="NB-ARC"/>
    <property type="match status" value="1"/>
</dbReference>
<dbReference type="Gene3D" id="1.25.40.10">
    <property type="entry name" value="Tetratricopeptide repeat domain"/>
    <property type="match status" value="2"/>
</dbReference>
<evidence type="ECO:0000256" key="2">
    <source>
        <dbReference type="ARBA" id="ARBA00023015"/>
    </source>
</evidence>
<protein>
    <submittedName>
        <fullName evidence="8">Tetratricopeptide repeat protein</fullName>
    </submittedName>
</protein>
<reference evidence="8 9" key="1">
    <citation type="submission" date="2021-12" db="EMBL/GenBank/DDBJ databases">
        <title>Genome sequence of Kibdelosporangium philippinense ATCC 49844.</title>
        <authorList>
            <person name="Fedorov E.A."/>
            <person name="Omeragic M."/>
            <person name="Shalygina K.F."/>
            <person name="Maclea K.S."/>
        </authorList>
    </citation>
    <scope>NUCLEOTIDE SEQUENCE [LARGE SCALE GENOMIC DNA]</scope>
    <source>
        <strain evidence="8 9">ATCC 49844</strain>
    </source>
</reference>
<dbReference type="SUPFAM" id="SSF46894">
    <property type="entry name" value="C-terminal effector domain of the bipartite response regulators"/>
    <property type="match status" value="1"/>
</dbReference>
<dbReference type="InterPro" id="IPR051677">
    <property type="entry name" value="AfsR-DnrI-RedD_regulator"/>
</dbReference>
<dbReference type="CDD" id="cd00383">
    <property type="entry name" value="trans_reg_C"/>
    <property type="match status" value="1"/>
</dbReference>
<dbReference type="PROSITE" id="PS51755">
    <property type="entry name" value="OMPR_PHOB"/>
    <property type="match status" value="1"/>
</dbReference>
<dbReference type="InterPro" id="IPR001867">
    <property type="entry name" value="OmpR/PhoB-type_DNA-bd"/>
</dbReference>
<sequence>MAVWCRLAGPVEVRVRGEFADIGTPRQRCVLAVLLMEPNSVVAVSSLIDRVWGDDPPASVRNTLYAHIARLRRALGPEMEIIRRSGGYLLSVDQSAVDIHRFRQLVTRARAAGDEEASSLYGYALELWQGTPLADVTGDWATHTRAALVNEWAAAVLERNALELRLGRHAALLPELRALLAERPLDERLAAQFMVAAYRSGCPAEALAMFTDIKTRLADELGADPSPELRRTHSLILRDDPSLGTSKPVTAPVPAELLMDIPDFTGRTFEVDLLCRALAKPGPVRMVAINGPGGIGKSTLAIHAAHRLRSEFPDGQLYVDLQGATAGLAPLTPGEVLDRWLHTLGDDVGHVHVSEAAGRFRSLVAGRKLLVVLDNALDAAQVRPLLPASPGCAVLITSRRALTTLAGAEHVSLDVLSEESAVALLAPAERVAAEPAEARAIVGLCGLLPLAVRIAGARLAVRPHWSLADLAARLADSRKRLDELQVADLAVRAGFAIGYEGLSAEAARLFRLIGLLDGPDFGVRIAAALVDGGDVEELLYEIVDAQLLGSPAPGRFRMHDLIRLYAREFPAPEDARQRAFHAYLADARQASVLLHPSSTRRLPQCSVEPSLTTSAEAISWVDTERANLVATVHQAAPADAIALAAALFRPFDIRGHWTDLIVLLRLAATSARSLGDAAAEAQSKEDMAYVYGRSGQYAEAIAAVGEAMAIYQESGDTTGEASCLDILGRDYMQLRRYSEAVECLTKALRISRTAGHRRGEARVLNTLGLAYQRMGQLAEAITCHTDCLEIDRDLENRYGQGVAYANLGWAHLRAGRAGEAIGHHTDGLTIAREVGDRYLEAEALWGLGQAQHALGQGARATWDQAITILHELGLLSTAEAGKLVAQSVPDTPEIIVRST</sequence>
<evidence type="ECO:0000256" key="6">
    <source>
        <dbReference type="PROSITE-ProRule" id="PRU01091"/>
    </source>
</evidence>
<dbReference type="SMART" id="SM00862">
    <property type="entry name" value="Trans_reg_C"/>
    <property type="match status" value="1"/>
</dbReference>
<keyword evidence="2" id="KW-0805">Transcription regulation</keyword>
<name>A0ABS8ZC91_9PSEU</name>
<dbReference type="SMART" id="SM00028">
    <property type="entry name" value="TPR"/>
    <property type="match status" value="5"/>
</dbReference>
<dbReference type="PROSITE" id="PS50005">
    <property type="entry name" value="TPR"/>
    <property type="match status" value="2"/>
</dbReference>
<keyword evidence="5" id="KW-0802">TPR repeat</keyword>
<evidence type="ECO:0000259" key="7">
    <source>
        <dbReference type="PROSITE" id="PS51755"/>
    </source>
</evidence>
<feature type="DNA-binding region" description="OmpR/PhoB-type" evidence="6">
    <location>
        <begin position="1"/>
        <end position="92"/>
    </location>
</feature>
<dbReference type="InterPro" id="IPR027417">
    <property type="entry name" value="P-loop_NTPase"/>
</dbReference>
<dbReference type="InterPro" id="IPR005158">
    <property type="entry name" value="BTAD"/>
</dbReference>
<dbReference type="PANTHER" id="PTHR35807">
    <property type="entry name" value="TRANSCRIPTIONAL REGULATOR REDD-RELATED"/>
    <property type="match status" value="1"/>
</dbReference>
<dbReference type="InterPro" id="IPR036388">
    <property type="entry name" value="WH-like_DNA-bd_sf"/>
</dbReference>
<dbReference type="Pfam" id="PF13424">
    <property type="entry name" value="TPR_12"/>
    <property type="match status" value="2"/>
</dbReference>
<dbReference type="CDD" id="cd15831">
    <property type="entry name" value="BTAD"/>
    <property type="match status" value="1"/>
</dbReference>